<keyword evidence="2" id="KW-0472">Membrane</keyword>
<keyword evidence="4" id="KW-1185">Reference proteome</keyword>
<sequence>MTEPPRRPPPRPPYGDPATRADVRAAWEARKELGPEYDEHIANGLAERVEELVAYRTAELRHSGSTADVDRELERTAQRQGFVLGIISLGTGIPVTAIAVSESGLPALVVAWLGIVGVNLAQRIGRRRS</sequence>
<gene>
    <name evidence="3" type="ORF">SAMN04488543_0759</name>
</gene>
<evidence type="ECO:0000256" key="1">
    <source>
        <dbReference type="SAM" id="MobiDB-lite"/>
    </source>
</evidence>
<feature type="transmembrane region" description="Helical" evidence="2">
    <location>
        <begin position="105"/>
        <end position="121"/>
    </location>
</feature>
<feature type="region of interest" description="Disordered" evidence="1">
    <location>
        <begin position="1"/>
        <end position="20"/>
    </location>
</feature>
<organism evidence="3 4">
    <name type="scientific">Friedmanniella luteola</name>
    <dbReference type="NCBI Taxonomy" id="546871"/>
    <lineage>
        <taxon>Bacteria</taxon>
        <taxon>Bacillati</taxon>
        <taxon>Actinomycetota</taxon>
        <taxon>Actinomycetes</taxon>
        <taxon>Propionibacteriales</taxon>
        <taxon>Nocardioidaceae</taxon>
        <taxon>Friedmanniella</taxon>
    </lineage>
</organism>
<feature type="transmembrane region" description="Helical" evidence="2">
    <location>
        <begin position="81"/>
        <end position="99"/>
    </location>
</feature>
<dbReference type="OrthoDB" id="3854538at2"/>
<proteinExistence type="predicted"/>
<protein>
    <recommendedName>
        <fullName evidence="5">Integral membrane protein</fullName>
    </recommendedName>
</protein>
<evidence type="ECO:0000256" key="2">
    <source>
        <dbReference type="SAM" id="Phobius"/>
    </source>
</evidence>
<dbReference type="AlphaFoldDB" id="A0A1H1N052"/>
<evidence type="ECO:0008006" key="5">
    <source>
        <dbReference type="Google" id="ProtNLM"/>
    </source>
</evidence>
<dbReference type="STRING" id="546871.SAMN04488543_0759"/>
<dbReference type="Proteomes" id="UP000199092">
    <property type="component" value="Chromosome I"/>
</dbReference>
<keyword evidence="2" id="KW-0812">Transmembrane</keyword>
<dbReference type="EMBL" id="LT629749">
    <property type="protein sequence ID" value="SDR92501.1"/>
    <property type="molecule type" value="Genomic_DNA"/>
</dbReference>
<keyword evidence="2" id="KW-1133">Transmembrane helix</keyword>
<reference evidence="3 4" key="1">
    <citation type="submission" date="2016-10" db="EMBL/GenBank/DDBJ databases">
        <authorList>
            <person name="de Groot N.N."/>
        </authorList>
    </citation>
    <scope>NUCLEOTIDE SEQUENCE [LARGE SCALE GENOMIC DNA]</scope>
    <source>
        <strain evidence="3 4">DSM 21741</strain>
    </source>
</reference>
<evidence type="ECO:0000313" key="3">
    <source>
        <dbReference type="EMBL" id="SDR92501.1"/>
    </source>
</evidence>
<name>A0A1H1N052_9ACTN</name>
<dbReference type="RefSeq" id="WP_091410322.1">
    <property type="nucleotide sequence ID" value="NZ_LT629749.1"/>
</dbReference>
<evidence type="ECO:0000313" key="4">
    <source>
        <dbReference type="Proteomes" id="UP000199092"/>
    </source>
</evidence>
<accession>A0A1H1N052</accession>